<name>A0A7T4URD6_9GAMM</name>
<dbReference type="Pfam" id="PF13861">
    <property type="entry name" value="FLgD_tudor"/>
    <property type="match status" value="1"/>
</dbReference>
<feature type="domain" description="FlgD/Vpr Ig-like" evidence="6">
    <location>
        <begin position="106"/>
        <end position="178"/>
    </location>
</feature>
<keyword evidence="3 5" id="KW-1005">Bacterial flagellum biogenesis</keyword>
<evidence type="ECO:0000256" key="4">
    <source>
        <dbReference type="ARBA" id="ARBA00024746"/>
    </source>
</evidence>
<evidence type="ECO:0000256" key="1">
    <source>
        <dbReference type="ARBA" id="ARBA00010577"/>
    </source>
</evidence>
<comment type="function">
    <text evidence="4 5">Required for flagellar hook formation. May act as a scaffolding protein.</text>
</comment>
<dbReference type="Gene3D" id="2.60.40.4070">
    <property type="match status" value="1"/>
</dbReference>
<dbReference type="KEGG" id="snan:I6N98_07685"/>
<accession>A0A7T4URD6</accession>
<evidence type="ECO:0000256" key="2">
    <source>
        <dbReference type="ARBA" id="ARBA00016013"/>
    </source>
</evidence>
<dbReference type="Pfam" id="PF03963">
    <property type="entry name" value="FlgD"/>
    <property type="match status" value="1"/>
</dbReference>
<dbReference type="InterPro" id="IPR005648">
    <property type="entry name" value="FlgD"/>
</dbReference>
<protein>
    <recommendedName>
        <fullName evidence="2 5">Basal-body rod modification protein FlgD</fullName>
    </recommendedName>
</protein>
<dbReference type="RefSeq" id="WP_198571197.1">
    <property type="nucleotide sequence ID" value="NZ_CP066167.1"/>
</dbReference>
<comment type="similarity">
    <text evidence="1 5">Belongs to the FlgD family.</text>
</comment>
<dbReference type="GO" id="GO:0044781">
    <property type="term" value="P:bacterial-type flagellum organization"/>
    <property type="evidence" value="ECO:0007669"/>
    <property type="project" value="UniProtKB-UniRule"/>
</dbReference>
<sequence length="223" mass="23667">MEIRTVEQYQQAKADAAKAKRGGESGLGQDDFLRLMMEQMKAQDPFNPMDNTQFISQMAQLTSVSSISEMNNNFSNYLGSLNQTQFVNASNLVGREVLSAADFGVLDGNKGISGQVDLPNSTNALDIEILAPTGEVMGRVSMGPQGAGPVPFEWDGAGLNGEQLPAGKYYLRANYLNGGSVEQLSTQVNFEVRSVSLPTAGGGVHLELNGGGTVKLSDLVSVS</sequence>
<dbReference type="Gene3D" id="2.30.30.910">
    <property type="match status" value="1"/>
</dbReference>
<keyword evidence="9" id="KW-1185">Reference proteome</keyword>
<dbReference type="Pfam" id="PF13860">
    <property type="entry name" value="FlgD_ig"/>
    <property type="match status" value="1"/>
</dbReference>
<evidence type="ECO:0000259" key="7">
    <source>
        <dbReference type="Pfam" id="PF13861"/>
    </source>
</evidence>
<dbReference type="EMBL" id="CP066167">
    <property type="protein sequence ID" value="QQD19713.1"/>
    <property type="molecule type" value="Genomic_DNA"/>
</dbReference>
<evidence type="ECO:0000256" key="3">
    <source>
        <dbReference type="ARBA" id="ARBA00022795"/>
    </source>
</evidence>
<proteinExistence type="inferred from homology"/>
<dbReference type="InterPro" id="IPR025963">
    <property type="entry name" value="FLgD_Tudor"/>
</dbReference>
<organism evidence="8 9">
    <name type="scientific">Spongiibacter nanhainus</name>
    <dbReference type="NCBI Taxonomy" id="2794344"/>
    <lineage>
        <taxon>Bacteria</taxon>
        <taxon>Pseudomonadati</taxon>
        <taxon>Pseudomonadota</taxon>
        <taxon>Gammaproteobacteria</taxon>
        <taxon>Cellvibrionales</taxon>
        <taxon>Spongiibacteraceae</taxon>
        <taxon>Spongiibacter</taxon>
    </lineage>
</organism>
<dbReference type="InterPro" id="IPR025965">
    <property type="entry name" value="FlgD/Vpr_Ig-like"/>
</dbReference>
<evidence type="ECO:0000259" key="6">
    <source>
        <dbReference type="Pfam" id="PF13860"/>
    </source>
</evidence>
<gene>
    <name evidence="8" type="ORF">I6N98_07685</name>
</gene>
<evidence type="ECO:0000256" key="5">
    <source>
        <dbReference type="RuleBase" id="RU362076"/>
    </source>
</evidence>
<evidence type="ECO:0000313" key="8">
    <source>
        <dbReference type="EMBL" id="QQD19713.1"/>
    </source>
</evidence>
<feature type="domain" description="FlgD Tudor-like" evidence="7">
    <location>
        <begin position="85"/>
        <end position="218"/>
    </location>
</feature>
<dbReference type="Proteomes" id="UP000596063">
    <property type="component" value="Chromosome"/>
</dbReference>
<reference evidence="8 9" key="1">
    <citation type="submission" date="2020-12" db="EMBL/GenBank/DDBJ databases">
        <authorList>
            <person name="Shan Y."/>
        </authorList>
    </citation>
    <scope>NUCLEOTIDE SEQUENCE [LARGE SCALE GENOMIC DNA]</scope>
    <source>
        <strain evidence="9">csc3.9</strain>
    </source>
</reference>
<dbReference type="AlphaFoldDB" id="A0A7T4URD6"/>
<evidence type="ECO:0000313" key="9">
    <source>
        <dbReference type="Proteomes" id="UP000596063"/>
    </source>
</evidence>